<evidence type="ECO:0000256" key="11">
    <source>
        <dbReference type="ARBA" id="ARBA00048731"/>
    </source>
</evidence>
<dbReference type="OrthoDB" id="9805416at2"/>
<dbReference type="EMBL" id="FJNE01000001">
    <property type="protein sequence ID" value="CZQ81599.1"/>
    <property type="molecule type" value="Genomic_DNA"/>
</dbReference>
<evidence type="ECO:0000313" key="15">
    <source>
        <dbReference type="Proteomes" id="UP000242754"/>
    </source>
</evidence>
<dbReference type="RefSeq" id="WP_087030158.1">
    <property type="nucleotide sequence ID" value="NZ_FJNE01000001.1"/>
</dbReference>
<keyword evidence="7 12" id="KW-0560">Oxidoreductase</keyword>
<reference evidence="14 15" key="1">
    <citation type="submission" date="2016-02" db="EMBL/GenBank/DDBJ databases">
        <authorList>
            <person name="Wen L."/>
            <person name="He K."/>
            <person name="Yang H."/>
        </authorList>
    </citation>
    <scope>NUCLEOTIDE SEQUENCE [LARGE SCALE GENOMIC DNA]</scope>
    <source>
        <strain evidence="14">Trichococcus palustris</strain>
    </source>
</reference>
<evidence type="ECO:0000256" key="4">
    <source>
        <dbReference type="ARBA" id="ARBA00013001"/>
    </source>
</evidence>
<dbReference type="FunFam" id="3.40.50.720:FF:000584">
    <property type="entry name" value="D-3-phosphoglycerate dehydrogenase"/>
    <property type="match status" value="1"/>
</dbReference>
<comment type="catalytic activity">
    <reaction evidence="10">
        <text>(R)-2-hydroxyglutarate + NAD(+) = 2-oxoglutarate + NADH + H(+)</text>
        <dbReference type="Rhea" id="RHEA:49612"/>
        <dbReference type="ChEBI" id="CHEBI:15378"/>
        <dbReference type="ChEBI" id="CHEBI:15801"/>
        <dbReference type="ChEBI" id="CHEBI:16810"/>
        <dbReference type="ChEBI" id="CHEBI:57540"/>
        <dbReference type="ChEBI" id="CHEBI:57945"/>
        <dbReference type="EC" id="1.1.1.399"/>
    </reaction>
</comment>
<evidence type="ECO:0000256" key="6">
    <source>
        <dbReference type="ARBA" id="ARBA00021582"/>
    </source>
</evidence>
<organism evidence="14 15">
    <name type="scientific">Trichococcus palustris</name>
    <dbReference type="NCBI Taxonomy" id="140314"/>
    <lineage>
        <taxon>Bacteria</taxon>
        <taxon>Bacillati</taxon>
        <taxon>Bacillota</taxon>
        <taxon>Bacilli</taxon>
        <taxon>Lactobacillales</taxon>
        <taxon>Carnobacteriaceae</taxon>
        <taxon>Trichococcus</taxon>
    </lineage>
</organism>
<dbReference type="SUPFAM" id="SSF51735">
    <property type="entry name" value="NAD(P)-binding Rossmann-fold domains"/>
    <property type="match status" value="1"/>
</dbReference>
<accession>A0A143Y9P3</accession>
<dbReference type="PROSITE" id="PS00065">
    <property type="entry name" value="D_2_HYDROXYACID_DH_1"/>
    <property type="match status" value="1"/>
</dbReference>
<dbReference type="SUPFAM" id="SSF52283">
    <property type="entry name" value="Formate/glycerate dehydrogenase catalytic domain-like"/>
    <property type="match status" value="1"/>
</dbReference>
<keyword evidence="15" id="KW-1185">Reference proteome</keyword>
<evidence type="ECO:0000256" key="5">
    <source>
        <dbReference type="ARBA" id="ARBA00013143"/>
    </source>
</evidence>
<dbReference type="InterPro" id="IPR029752">
    <property type="entry name" value="D-isomer_DH_CS1"/>
</dbReference>
<comment type="pathway">
    <text evidence="2">Amino-acid biosynthesis; L-serine biosynthesis; L-serine from 3-phospho-D-glycerate: step 1/3.</text>
</comment>
<dbReference type="Pfam" id="PF02826">
    <property type="entry name" value="2-Hacid_dh_C"/>
    <property type="match status" value="1"/>
</dbReference>
<comment type="catalytic activity">
    <reaction evidence="11">
        <text>(2R)-3-phosphoglycerate + NAD(+) = 3-phosphooxypyruvate + NADH + H(+)</text>
        <dbReference type="Rhea" id="RHEA:12641"/>
        <dbReference type="ChEBI" id="CHEBI:15378"/>
        <dbReference type="ChEBI" id="CHEBI:18110"/>
        <dbReference type="ChEBI" id="CHEBI:57540"/>
        <dbReference type="ChEBI" id="CHEBI:57945"/>
        <dbReference type="ChEBI" id="CHEBI:58272"/>
        <dbReference type="EC" id="1.1.1.95"/>
    </reaction>
</comment>
<evidence type="ECO:0000256" key="2">
    <source>
        <dbReference type="ARBA" id="ARBA00005216"/>
    </source>
</evidence>
<dbReference type="EC" id="1.1.1.95" evidence="5"/>
<dbReference type="STRING" id="140314.SAMN04488076_10272"/>
<sequence length="389" mass="42359">MFHIKTYNAIANEGLRLLDKDQYALNLGDDPDGIILRSEKLHGMAFPKSLKGIARAGAGVNNVPVEACSEAGVVVFNTPGANANAVKEIVLAGLIMASRPIKEGMEWVQTLSGDDVEKQVEKGKSKFAGTEISGKTLGIIGLGAIGSLIANDAYRLGMEVIGYDPYVSVETAWNISRRVQKAQSIAEILEKADYITIHVPVTPDTLGMVDEAFIEQMKPGAVLLNFARGELVKNDAIIAAVNEGKVRKYVTDFADEALLHNENILVFPHLGASTEEAEVNCAIMAAQTLKYFLETGNIVNSVNFPTVDVVMQSPIRLAIINKNVPNMVGQMSSDLAKHFINIENIINRSKGNYAYTIIDITETETHLLDQVVEEIKQIDGIVNIRVIRK</sequence>
<evidence type="ECO:0000313" key="14">
    <source>
        <dbReference type="EMBL" id="CZQ81599.1"/>
    </source>
</evidence>
<dbReference type="GO" id="GO:0051287">
    <property type="term" value="F:NAD binding"/>
    <property type="evidence" value="ECO:0007669"/>
    <property type="project" value="InterPro"/>
</dbReference>
<dbReference type="SUPFAM" id="SSF55021">
    <property type="entry name" value="ACT-like"/>
    <property type="match status" value="1"/>
</dbReference>
<dbReference type="Gene3D" id="3.40.50.720">
    <property type="entry name" value="NAD(P)-binding Rossmann-like Domain"/>
    <property type="match status" value="2"/>
</dbReference>
<evidence type="ECO:0000256" key="1">
    <source>
        <dbReference type="ARBA" id="ARBA00003800"/>
    </source>
</evidence>
<evidence type="ECO:0000256" key="10">
    <source>
        <dbReference type="ARBA" id="ARBA00048126"/>
    </source>
</evidence>
<dbReference type="EC" id="1.1.1.399" evidence="4"/>
<evidence type="ECO:0000259" key="13">
    <source>
        <dbReference type="PROSITE" id="PS51671"/>
    </source>
</evidence>
<dbReference type="Gene3D" id="3.30.70.260">
    <property type="match status" value="1"/>
</dbReference>
<comment type="function">
    <text evidence="1">Catalyzes the reversible oxidation of 3-phospho-D-glycerate to 3-phosphonooxypyruvate, the first step of the phosphorylated L-serine biosynthesis pathway. Also catalyzes the reversible oxidation of 2-hydroxyglutarate to 2-oxoglutarate.</text>
</comment>
<dbReference type="Pfam" id="PF00389">
    <property type="entry name" value="2-Hacid_dh"/>
    <property type="match status" value="1"/>
</dbReference>
<protein>
    <recommendedName>
        <fullName evidence="6">D-3-phosphoglycerate dehydrogenase</fullName>
        <ecNumber evidence="4">1.1.1.399</ecNumber>
        <ecNumber evidence="5">1.1.1.95</ecNumber>
    </recommendedName>
    <alternativeName>
        <fullName evidence="9">2-oxoglutarate reductase</fullName>
    </alternativeName>
</protein>
<dbReference type="PANTHER" id="PTHR42938">
    <property type="entry name" value="FORMATE DEHYDROGENASE 1"/>
    <property type="match status" value="1"/>
</dbReference>
<dbReference type="AlphaFoldDB" id="A0A143Y9P3"/>
<keyword evidence="8" id="KW-0520">NAD</keyword>
<evidence type="ECO:0000256" key="3">
    <source>
        <dbReference type="ARBA" id="ARBA00005854"/>
    </source>
</evidence>
<dbReference type="CDD" id="cd04901">
    <property type="entry name" value="ACT_3PGDH"/>
    <property type="match status" value="1"/>
</dbReference>
<dbReference type="CDD" id="cd12174">
    <property type="entry name" value="PGDH_like_3"/>
    <property type="match status" value="1"/>
</dbReference>
<dbReference type="InterPro" id="IPR006139">
    <property type="entry name" value="D-isomer_2_OHA_DH_cat_dom"/>
</dbReference>
<evidence type="ECO:0000256" key="9">
    <source>
        <dbReference type="ARBA" id="ARBA00030455"/>
    </source>
</evidence>
<dbReference type="InterPro" id="IPR045865">
    <property type="entry name" value="ACT-like_dom_sf"/>
</dbReference>
<evidence type="ECO:0000256" key="12">
    <source>
        <dbReference type="RuleBase" id="RU003719"/>
    </source>
</evidence>
<proteinExistence type="inferred from homology"/>
<evidence type="ECO:0000256" key="8">
    <source>
        <dbReference type="ARBA" id="ARBA00023027"/>
    </source>
</evidence>
<dbReference type="InterPro" id="IPR006140">
    <property type="entry name" value="D-isomer_DH_NAD-bd"/>
</dbReference>
<comment type="similarity">
    <text evidence="3 12">Belongs to the D-isomer specific 2-hydroxyacid dehydrogenase family.</text>
</comment>
<dbReference type="GO" id="GO:0004617">
    <property type="term" value="F:phosphoglycerate dehydrogenase activity"/>
    <property type="evidence" value="ECO:0007669"/>
    <property type="project" value="UniProtKB-EC"/>
</dbReference>
<name>A0A143Y9P3_9LACT</name>
<dbReference type="InterPro" id="IPR002912">
    <property type="entry name" value="ACT_dom"/>
</dbReference>
<dbReference type="Proteomes" id="UP000242754">
    <property type="component" value="Unassembled WGS sequence"/>
</dbReference>
<dbReference type="UniPathway" id="UPA00135">
    <property type="reaction ID" value="UER00196"/>
</dbReference>
<dbReference type="PROSITE" id="PS51671">
    <property type="entry name" value="ACT"/>
    <property type="match status" value="1"/>
</dbReference>
<evidence type="ECO:0000256" key="7">
    <source>
        <dbReference type="ARBA" id="ARBA00023002"/>
    </source>
</evidence>
<dbReference type="InterPro" id="IPR036291">
    <property type="entry name" value="NAD(P)-bd_dom_sf"/>
</dbReference>
<gene>
    <name evidence="14" type="ORF">Tpal_219</name>
</gene>
<feature type="domain" description="ACT" evidence="13">
    <location>
        <begin position="316"/>
        <end position="389"/>
    </location>
</feature>
<dbReference type="PANTHER" id="PTHR42938:SF47">
    <property type="entry name" value="HYDROXYPYRUVATE REDUCTASE"/>
    <property type="match status" value="1"/>
</dbReference>